<dbReference type="GO" id="GO:0003677">
    <property type="term" value="F:DNA binding"/>
    <property type="evidence" value="ECO:0007669"/>
    <property type="project" value="UniProtKB-KW"/>
</dbReference>
<dbReference type="Gene3D" id="1.10.10.10">
    <property type="entry name" value="Winged helix-like DNA-binding domain superfamily/Winged helix DNA-binding domain"/>
    <property type="match status" value="1"/>
</dbReference>
<evidence type="ECO:0000259" key="1">
    <source>
        <dbReference type="SMART" id="SM00418"/>
    </source>
</evidence>
<organism evidence="2 3">
    <name type="scientific">Microlunatus panaciterrae</name>
    <dbReference type="NCBI Taxonomy" id="400768"/>
    <lineage>
        <taxon>Bacteria</taxon>
        <taxon>Bacillati</taxon>
        <taxon>Actinomycetota</taxon>
        <taxon>Actinomycetes</taxon>
        <taxon>Propionibacteriales</taxon>
        <taxon>Propionibacteriaceae</taxon>
        <taxon>Microlunatus</taxon>
    </lineage>
</organism>
<feature type="domain" description="HTH arsR-type" evidence="1">
    <location>
        <begin position="47"/>
        <end position="138"/>
    </location>
</feature>
<proteinExistence type="predicted"/>
<keyword evidence="3" id="KW-1185">Reference proteome</keyword>
<name>A0ABS2RQA3_9ACTN</name>
<dbReference type="EMBL" id="JAFBCF010000001">
    <property type="protein sequence ID" value="MBM7800341.1"/>
    <property type="molecule type" value="Genomic_DNA"/>
</dbReference>
<dbReference type="Proteomes" id="UP000704762">
    <property type="component" value="Unassembled WGS sequence"/>
</dbReference>
<protein>
    <submittedName>
        <fullName evidence="2">DNA-binding transcriptional ArsR family regulator</fullName>
    </submittedName>
</protein>
<evidence type="ECO:0000313" key="3">
    <source>
        <dbReference type="Proteomes" id="UP000704762"/>
    </source>
</evidence>
<dbReference type="RefSeq" id="WP_204919643.1">
    <property type="nucleotide sequence ID" value="NZ_BAAAQP010000003.1"/>
</dbReference>
<reference evidence="2 3" key="1">
    <citation type="submission" date="2021-01" db="EMBL/GenBank/DDBJ databases">
        <title>Sequencing the genomes of 1000 actinobacteria strains.</title>
        <authorList>
            <person name="Klenk H.-P."/>
        </authorList>
    </citation>
    <scope>NUCLEOTIDE SEQUENCE [LARGE SCALE GENOMIC DNA]</scope>
    <source>
        <strain evidence="2 3">DSM 18662</strain>
    </source>
</reference>
<sequence length="233" mass="25485">MTAAEKGTPAPSEGSAVPMTQLQRDLQARWEKATGTRVNEVEIRDARAIRALAHEARQRVIDVLYAEQRPFTSTELAKLTGLSPSAMSYHLRALERWGVVERVPESADARERPWRAAGTGIRIVTEGAGGQAAAEALRSRSFAELTRRSRALRDLPPERRAVFIGMAKAELWLTDEQADFVAQSVDRAILELAEGGWSNEPGPGRTRVATFWSIMPEVPPPGAVDDVSGPHPS</sequence>
<dbReference type="Pfam" id="PF12840">
    <property type="entry name" value="HTH_20"/>
    <property type="match status" value="1"/>
</dbReference>
<gene>
    <name evidence="2" type="ORF">JOE57_003262</name>
</gene>
<comment type="caution">
    <text evidence="2">The sequence shown here is derived from an EMBL/GenBank/DDBJ whole genome shotgun (WGS) entry which is preliminary data.</text>
</comment>
<dbReference type="SUPFAM" id="SSF46785">
    <property type="entry name" value="Winged helix' DNA-binding domain"/>
    <property type="match status" value="1"/>
</dbReference>
<dbReference type="CDD" id="cd00090">
    <property type="entry name" value="HTH_ARSR"/>
    <property type="match status" value="1"/>
</dbReference>
<accession>A0ABS2RQA3</accession>
<dbReference type="InterPro" id="IPR011991">
    <property type="entry name" value="ArsR-like_HTH"/>
</dbReference>
<evidence type="ECO:0000313" key="2">
    <source>
        <dbReference type="EMBL" id="MBM7800341.1"/>
    </source>
</evidence>
<keyword evidence="2" id="KW-0238">DNA-binding</keyword>
<dbReference type="InterPro" id="IPR036390">
    <property type="entry name" value="WH_DNA-bd_sf"/>
</dbReference>
<dbReference type="SMART" id="SM00418">
    <property type="entry name" value="HTH_ARSR"/>
    <property type="match status" value="1"/>
</dbReference>
<dbReference type="InterPro" id="IPR001845">
    <property type="entry name" value="HTH_ArsR_DNA-bd_dom"/>
</dbReference>
<dbReference type="InterPro" id="IPR036388">
    <property type="entry name" value="WH-like_DNA-bd_sf"/>
</dbReference>